<dbReference type="InterPro" id="IPR041723">
    <property type="entry name" value="CCT"/>
</dbReference>
<evidence type="ECO:0000256" key="3">
    <source>
        <dbReference type="ARBA" id="ARBA00022679"/>
    </source>
</evidence>
<dbReference type="SMR" id="A0A086JHA2"/>
<evidence type="ECO:0000256" key="2">
    <source>
        <dbReference type="ARBA" id="ARBA00022516"/>
    </source>
</evidence>
<dbReference type="Gene3D" id="3.40.50.620">
    <property type="entry name" value="HUPs"/>
    <property type="match status" value="1"/>
</dbReference>
<feature type="region of interest" description="Disordered" evidence="9">
    <location>
        <begin position="309"/>
        <end position="329"/>
    </location>
</feature>
<evidence type="ECO:0000256" key="5">
    <source>
        <dbReference type="ARBA" id="ARBA00023098"/>
    </source>
</evidence>
<sequence>MEAVSSSSDGLPTKRKETHAEESDPPPEPPTKKMKRERETSSDPNEWDRPIRVYADGVYDLLHLGHMRQLEQAKKLFKNVHLIAGVASDEDTHRLKGQTVQTMTERAETLRHIKWVDEVIAPCPWILTPEFIEEHKIDFVAHDAEPYQAVQKSKDKDKKERGERKKKKTAPADDDIYGWLKEAGKFKATKRTAGVSTTDLIVRILQNYEDYVDRSLQRGVTPKDMNIGFTTANAIKMKKNMQRWGEKVSDELTKVTLTDRPLGVNFDESVEKLRNSIHEKYDSWRAHSHKFLKGFARTFEPMKSFIGLHHKSPRHTSDEEDGAASDASQ</sequence>
<dbReference type="OrthoDB" id="17102at2759"/>
<protein>
    <recommendedName>
        <fullName evidence="8">choline-phosphate cytidylyltransferase</fullName>
        <ecNumber evidence="8">2.7.7.15</ecNumber>
    </recommendedName>
</protein>
<dbReference type="Pfam" id="PF01467">
    <property type="entry name" value="CTP_transf_like"/>
    <property type="match status" value="1"/>
</dbReference>
<evidence type="ECO:0000256" key="1">
    <source>
        <dbReference type="ARBA" id="ARBA00010101"/>
    </source>
</evidence>
<feature type="compositionally biased region" description="Basic and acidic residues" evidence="9">
    <location>
        <begin position="36"/>
        <end position="48"/>
    </location>
</feature>
<dbReference type="AlphaFoldDB" id="A0A086JHA2"/>
<keyword evidence="5" id="KW-0443">Lipid metabolism</keyword>
<evidence type="ECO:0000256" key="7">
    <source>
        <dbReference type="ARBA" id="ARBA00023264"/>
    </source>
</evidence>
<dbReference type="VEuPathDB" id="ToxoDB:TGP89_216930"/>
<dbReference type="InterPro" id="IPR004821">
    <property type="entry name" value="Cyt_trans-like"/>
</dbReference>
<dbReference type="PANTHER" id="PTHR10739">
    <property type="entry name" value="CYTIDYLYLTRANSFERASE"/>
    <property type="match status" value="1"/>
</dbReference>
<dbReference type="EC" id="2.7.7.15" evidence="8"/>
<comment type="similarity">
    <text evidence="1">Belongs to the cytidylyltransferase family.</text>
</comment>
<feature type="compositionally biased region" description="Polar residues" evidence="9">
    <location>
        <begin position="1"/>
        <end position="10"/>
    </location>
</feature>
<dbReference type="EMBL" id="AEYI02001945">
    <property type="protein sequence ID" value="KFG31520.1"/>
    <property type="molecule type" value="Genomic_DNA"/>
</dbReference>
<dbReference type="GO" id="GO:0004105">
    <property type="term" value="F:choline-phosphate cytidylyltransferase activity"/>
    <property type="evidence" value="ECO:0007669"/>
    <property type="project" value="UniProtKB-EC"/>
</dbReference>
<dbReference type="CDD" id="cd02174">
    <property type="entry name" value="CCT"/>
    <property type="match status" value="1"/>
</dbReference>
<dbReference type="InterPro" id="IPR014729">
    <property type="entry name" value="Rossmann-like_a/b/a_fold"/>
</dbReference>
<accession>A0A086JHA2</accession>
<organism evidence="11 12">
    <name type="scientific">Toxoplasma gondii p89</name>
    <dbReference type="NCBI Taxonomy" id="943119"/>
    <lineage>
        <taxon>Eukaryota</taxon>
        <taxon>Sar</taxon>
        <taxon>Alveolata</taxon>
        <taxon>Apicomplexa</taxon>
        <taxon>Conoidasida</taxon>
        <taxon>Coccidia</taxon>
        <taxon>Eucoccidiorida</taxon>
        <taxon>Eimeriorina</taxon>
        <taxon>Sarcocystidae</taxon>
        <taxon>Toxoplasma</taxon>
    </lineage>
</organism>
<dbReference type="SUPFAM" id="SSF52374">
    <property type="entry name" value="Nucleotidylyl transferase"/>
    <property type="match status" value="1"/>
</dbReference>
<dbReference type="PANTHER" id="PTHR10739:SF13">
    <property type="entry name" value="CHOLINE-PHOSPHATE CYTIDYLYLTRANSFERASE"/>
    <property type="match status" value="1"/>
</dbReference>
<keyword evidence="4 11" id="KW-0548">Nucleotidyltransferase</keyword>
<gene>
    <name evidence="11" type="ORF">TGP89_216930</name>
</gene>
<evidence type="ECO:0000313" key="12">
    <source>
        <dbReference type="Proteomes" id="UP000028828"/>
    </source>
</evidence>
<feature type="domain" description="Cytidyltransferase-like" evidence="10">
    <location>
        <begin position="54"/>
        <end position="201"/>
    </location>
</feature>
<dbReference type="NCBIfam" id="TIGR00125">
    <property type="entry name" value="cyt_tran_rel"/>
    <property type="match status" value="1"/>
</dbReference>
<evidence type="ECO:0000256" key="6">
    <source>
        <dbReference type="ARBA" id="ARBA00023209"/>
    </source>
</evidence>
<feature type="region of interest" description="Disordered" evidence="9">
    <location>
        <begin position="148"/>
        <end position="169"/>
    </location>
</feature>
<keyword evidence="6" id="KW-0594">Phospholipid biosynthesis</keyword>
<proteinExistence type="inferred from homology"/>
<keyword evidence="7" id="KW-1208">Phospholipid metabolism</keyword>
<comment type="caution">
    <text evidence="11">The sequence shown here is derived from an EMBL/GenBank/DDBJ whole genome shotgun (WGS) entry which is preliminary data.</text>
</comment>
<evidence type="ECO:0000259" key="10">
    <source>
        <dbReference type="Pfam" id="PF01467"/>
    </source>
</evidence>
<name>A0A086JHA2_TOXGO</name>
<evidence type="ECO:0000256" key="8">
    <source>
        <dbReference type="ARBA" id="ARBA00026101"/>
    </source>
</evidence>
<evidence type="ECO:0000256" key="9">
    <source>
        <dbReference type="SAM" id="MobiDB-lite"/>
    </source>
</evidence>
<feature type="compositionally biased region" description="Basic and acidic residues" evidence="9">
    <location>
        <begin position="12"/>
        <end position="22"/>
    </location>
</feature>
<feature type="compositionally biased region" description="Basic and acidic residues" evidence="9">
    <location>
        <begin position="152"/>
        <end position="163"/>
    </location>
</feature>
<evidence type="ECO:0000313" key="11">
    <source>
        <dbReference type="EMBL" id="KFG31520.1"/>
    </source>
</evidence>
<dbReference type="GO" id="GO:0031210">
    <property type="term" value="F:phosphatidylcholine binding"/>
    <property type="evidence" value="ECO:0007669"/>
    <property type="project" value="TreeGrafter"/>
</dbReference>
<keyword evidence="3 11" id="KW-0808">Transferase</keyword>
<dbReference type="InterPro" id="IPR045049">
    <property type="entry name" value="Pcy1-like"/>
</dbReference>
<reference evidence="11 12" key="1">
    <citation type="submission" date="2014-03" db="EMBL/GenBank/DDBJ databases">
        <authorList>
            <person name="Sibley D."/>
            <person name="Venepally P."/>
            <person name="Karamycheva S."/>
            <person name="Hadjithomas M."/>
            <person name="Khan A."/>
            <person name="Brunk B."/>
            <person name="Roos D."/>
            <person name="Caler E."/>
            <person name="Lorenzi H."/>
        </authorList>
    </citation>
    <scope>NUCLEOTIDE SEQUENCE [LARGE SCALE GENOMIC DNA]</scope>
    <source>
        <strain evidence="12">p89</strain>
    </source>
</reference>
<dbReference type="Proteomes" id="UP000028828">
    <property type="component" value="Unassembled WGS sequence"/>
</dbReference>
<feature type="region of interest" description="Disordered" evidence="9">
    <location>
        <begin position="1"/>
        <end position="48"/>
    </location>
</feature>
<evidence type="ECO:0000256" key="4">
    <source>
        <dbReference type="ARBA" id="ARBA00022695"/>
    </source>
</evidence>
<keyword evidence="2" id="KW-0444">Lipid biosynthesis</keyword>